<gene>
    <name evidence="5" type="ORF">ACFWSS_22250</name>
</gene>
<evidence type="ECO:0000256" key="4">
    <source>
        <dbReference type="SAM" id="Coils"/>
    </source>
</evidence>
<evidence type="ECO:0000313" key="5">
    <source>
        <dbReference type="EMBL" id="MFD4215600.1"/>
    </source>
</evidence>
<dbReference type="PANTHER" id="PTHR38465:SF2">
    <property type="entry name" value="HTH-TYPE TRANSCRIPTIONAL REGULATOR MMPR5"/>
    <property type="match status" value="1"/>
</dbReference>
<dbReference type="PANTHER" id="PTHR38465">
    <property type="entry name" value="HTH-TYPE TRANSCRIPTIONAL REGULATOR MJ1563-RELATED"/>
    <property type="match status" value="1"/>
</dbReference>
<sequence>MEQNAQARNAVTEEELAFVEDAAISLERQGLFRMAGRVLAWLLICDPPEQTAGDLVEVLQASKGSVSAATRFLVPSGMVERISRPGERRDYYRIKEGVWPTLAKSQSDHYQSFVDITEQGLRILEDAPARRKERLQTMHDFYTWLAREMPMLWKRWEAERGAQERADGS</sequence>
<dbReference type="Proteomes" id="UP001598251">
    <property type="component" value="Unassembled WGS sequence"/>
</dbReference>
<dbReference type="InterPro" id="IPR052362">
    <property type="entry name" value="HTH-GbsR_regulator"/>
</dbReference>
<keyword evidence="1" id="KW-0805">Transcription regulation</keyword>
<name>A0ABW6ENG3_9ACTN</name>
<dbReference type="EMBL" id="JBHXOF010000014">
    <property type="protein sequence ID" value="MFD4215600.1"/>
    <property type="molecule type" value="Genomic_DNA"/>
</dbReference>
<evidence type="ECO:0000256" key="3">
    <source>
        <dbReference type="ARBA" id="ARBA00023163"/>
    </source>
</evidence>
<evidence type="ECO:0000313" key="6">
    <source>
        <dbReference type="Proteomes" id="UP001598251"/>
    </source>
</evidence>
<reference evidence="5 6" key="1">
    <citation type="submission" date="2024-09" db="EMBL/GenBank/DDBJ databases">
        <title>The Natural Products Discovery Center: Release of the First 8490 Sequenced Strains for Exploring Actinobacteria Biosynthetic Diversity.</title>
        <authorList>
            <person name="Kalkreuter E."/>
            <person name="Kautsar S.A."/>
            <person name="Yang D."/>
            <person name="Bader C.D."/>
            <person name="Teijaro C.N."/>
            <person name="Fluegel L."/>
            <person name="Davis C.M."/>
            <person name="Simpson J.R."/>
            <person name="Lauterbach L."/>
            <person name="Steele A.D."/>
            <person name="Gui C."/>
            <person name="Meng S."/>
            <person name="Li G."/>
            <person name="Viehrig K."/>
            <person name="Ye F."/>
            <person name="Su P."/>
            <person name="Kiefer A.F."/>
            <person name="Nichols A."/>
            <person name="Cepeda A.J."/>
            <person name="Yan W."/>
            <person name="Fan B."/>
            <person name="Jiang Y."/>
            <person name="Adhikari A."/>
            <person name="Zheng C.-J."/>
            <person name="Schuster L."/>
            <person name="Cowan T.M."/>
            <person name="Smanski M.J."/>
            <person name="Chevrette M.G."/>
            <person name="De Carvalho L.P.S."/>
            <person name="Shen B."/>
        </authorList>
    </citation>
    <scope>NUCLEOTIDE SEQUENCE [LARGE SCALE GENOMIC DNA]</scope>
    <source>
        <strain evidence="5 6">NPDC058546</strain>
    </source>
</reference>
<keyword evidence="2" id="KW-0238">DNA-binding</keyword>
<dbReference type="SUPFAM" id="SSF46785">
    <property type="entry name" value="Winged helix' DNA-binding domain"/>
    <property type="match status" value="1"/>
</dbReference>
<dbReference type="InterPro" id="IPR036388">
    <property type="entry name" value="WH-like_DNA-bd_sf"/>
</dbReference>
<dbReference type="Gene3D" id="1.10.10.10">
    <property type="entry name" value="Winged helix-like DNA-binding domain superfamily/Winged helix DNA-binding domain"/>
    <property type="match status" value="1"/>
</dbReference>
<proteinExistence type="predicted"/>
<dbReference type="Gene3D" id="1.10.287.160">
    <property type="entry name" value="HR1 repeat"/>
    <property type="match status" value="1"/>
</dbReference>
<organism evidence="5 6">
    <name type="scientific">Streptomyces sindenensis</name>
    <dbReference type="NCBI Taxonomy" id="67363"/>
    <lineage>
        <taxon>Bacteria</taxon>
        <taxon>Bacillati</taxon>
        <taxon>Actinomycetota</taxon>
        <taxon>Actinomycetes</taxon>
        <taxon>Kitasatosporales</taxon>
        <taxon>Streptomycetaceae</taxon>
        <taxon>Streptomyces</taxon>
    </lineage>
</organism>
<evidence type="ECO:0000256" key="1">
    <source>
        <dbReference type="ARBA" id="ARBA00023015"/>
    </source>
</evidence>
<evidence type="ECO:0000256" key="2">
    <source>
        <dbReference type="ARBA" id="ARBA00023125"/>
    </source>
</evidence>
<protein>
    <submittedName>
        <fullName evidence="5">GbsR/MarR family transcriptional regulator</fullName>
    </submittedName>
</protein>
<accession>A0ABW6ENG3</accession>
<keyword evidence="6" id="KW-1185">Reference proteome</keyword>
<comment type="caution">
    <text evidence="5">The sequence shown here is derived from an EMBL/GenBank/DDBJ whole genome shotgun (WGS) entry which is preliminary data.</text>
</comment>
<dbReference type="RefSeq" id="WP_280929242.1">
    <property type="nucleotide sequence ID" value="NZ_JBHXLY010000038.1"/>
</dbReference>
<dbReference type="InterPro" id="IPR036390">
    <property type="entry name" value="WH_DNA-bd_sf"/>
</dbReference>
<keyword evidence="3" id="KW-0804">Transcription</keyword>
<keyword evidence="4" id="KW-0175">Coiled coil</keyword>
<feature type="coiled-coil region" evidence="4">
    <location>
        <begin position="2"/>
        <end position="29"/>
    </location>
</feature>